<feature type="compositionally biased region" description="Low complexity" evidence="1">
    <location>
        <begin position="409"/>
        <end position="420"/>
    </location>
</feature>
<sequence length="514" mass="58402">VPYTVNDLLAPFDLDDFGIEGCEINSLLYPLKTSSQVHLLPSIELLQEHWTPFDDSLEEGTAVHFVIIDRFLFQFFLARAAQFNNTIHLGGHPGQRFSHQTRLEVHLMPSTESIEMISRIHGECCRLRAEVVGLRSQIQRTEQRLGSLIETLGVAFPHLAADLGLTLQMSDLEPTPGPSLQFYNFNYNWINASGYILNFSKKQFSFWPREREHASEEEESSSSSSESSSESQESSESDLEGDPVTRSKDWGPEMLMYRTARISTEEFISDISDHLDEFEVPHEDNYMQIRTGIRQLRIHLNFLLAIQRCVTLHRRSFWSRSNSTVQGPSLQFYNFNYNWINASGYILGFSKKQFSFWPRDQETTGSLDAVDVSDTPLSDAKKRDLRQSRCRAPSLTVEREHASEEEESSSSSSESSSESQESSESDLEGDPVTQSKDWGPEMLMYRNRKTLIVHAVASGGADTFSCGVKITKDFEEIQSSNFLELRQCKRCATARPLKTAGQLASALKKLRSER</sequence>
<dbReference type="EMBL" id="CAMXCT020000885">
    <property type="protein sequence ID" value="CAL1137757.1"/>
    <property type="molecule type" value="Genomic_DNA"/>
</dbReference>
<feature type="non-terminal residue" evidence="2">
    <location>
        <position position="1"/>
    </location>
</feature>
<reference evidence="2" key="1">
    <citation type="submission" date="2022-10" db="EMBL/GenBank/DDBJ databases">
        <authorList>
            <person name="Chen Y."/>
            <person name="Dougan E. K."/>
            <person name="Chan C."/>
            <person name="Rhodes N."/>
            <person name="Thang M."/>
        </authorList>
    </citation>
    <scope>NUCLEOTIDE SEQUENCE</scope>
</reference>
<evidence type="ECO:0000313" key="4">
    <source>
        <dbReference type="Proteomes" id="UP001152797"/>
    </source>
</evidence>
<organism evidence="2">
    <name type="scientific">Cladocopium goreaui</name>
    <dbReference type="NCBI Taxonomy" id="2562237"/>
    <lineage>
        <taxon>Eukaryota</taxon>
        <taxon>Sar</taxon>
        <taxon>Alveolata</taxon>
        <taxon>Dinophyceae</taxon>
        <taxon>Suessiales</taxon>
        <taxon>Symbiodiniaceae</taxon>
        <taxon>Cladocopium</taxon>
    </lineage>
</organism>
<proteinExistence type="predicted"/>
<name>A0A9P1FS15_9DINO</name>
<dbReference type="EMBL" id="CAMXCT010000885">
    <property type="protein sequence ID" value="CAI3984382.1"/>
    <property type="molecule type" value="Genomic_DNA"/>
</dbReference>
<evidence type="ECO:0000256" key="1">
    <source>
        <dbReference type="SAM" id="MobiDB-lite"/>
    </source>
</evidence>
<comment type="caution">
    <text evidence="2">The sequence shown here is derived from an EMBL/GenBank/DDBJ whole genome shotgun (WGS) entry which is preliminary data.</text>
</comment>
<reference evidence="3 4" key="2">
    <citation type="submission" date="2024-05" db="EMBL/GenBank/DDBJ databases">
        <authorList>
            <person name="Chen Y."/>
            <person name="Shah S."/>
            <person name="Dougan E. K."/>
            <person name="Thang M."/>
            <person name="Chan C."/>
        </authorList>
    </citation>
    <scope>NUCLEOTIDE SEQUENCE [LARGE SCALE GENOMIC DNA]</scope>
</reference>
<gene>
    <name evidence="2" type="ORF">C1SCF055_LOCUS11924</name>
</gene>
<evidence type="ECO:0000313" key="3">
    <source>
        <dbReference type="EMBL" id="CAL4771694.1"/>
    </source>
</evidence>
<keyword evidence="4" id="KW-1185">Reference proteome</keyword>
<feature type="region of interest" description="Disordered" evidence="1">
    <location>
        <begin position="210"/>
        <end position="249"/>
    </location>
</feature>
<dbReference type="AlphaFoldDB" id="A0A9P1FS15"/>
<dbReference type="EMBL" id="CAMXCT030000885">
    <property type="protein sequence ID" value="CAL4771694.1"/>
    <property type="molecule type" value="Genomic_DNA"/>
</dbReference>
<dbReference type="Proteomes" id="UP001152797">
    <property type="component" value="Unassembled WGS sequence"/>
</dbReference>
<evidence type="ECO:0000313" key="2">
    <source>
        <dbReference type="EMBL" id="CAI3984382.1"/>
    </source>
</evidence>
<feature type="region of interest" description="Disordered" evidence="1">
    <location>
        <begin position="381"/>
        <end position="440"/>
    </location>
</feature>
<feature type="compositionally biased region" description="Low complexity" evidence="1">
    <location>
        <begin position="221"/>
        <end position="232"/>
    </location>
</feature>
<accession>A0A9P1FS15</accession>
<protein>
    <submittedName>
        <fullName evidence="3">Tyr recombinase domain-containing protein</fullName>
    </submittedName>
</protein>